<sequence>MSSQGSETTMVLTRGNACSMCRKRRRRCDAGKPACTPCVKAKTAAQCKYAGSDLGARKKSTALLQDLEESVDALESRIRLHSTSESHERESKESYPPAQTAIHAALPVYIPSRVAPRVIHRKERRSFTDERPIPGFLDTSTRRTAADSRTAAFLEFRWHFGIQWNMPRLLASLQLPATHPRAPHPSLLNAVLLHGAFFCRTGLKRYESLFYRRTSRELAISLEKGDRLFDFIRGSALISCYLYGMARLSEAHTRISGTLRFAVACGLHNISSPSLDTRFHMIPPCVDAIELGDRISTFWILFVCDRAGSLILGYPNTLADDEITTILPYRLSAYESGDYLHQLVDTIASMYDPHATLASARINHYGAVAAKSTALLNRAYALAVRVKGASVVSNALQQEIFRTAMASIKLADFLPPFYAQELEYESSIATRSVLAPVYIATHAAVIQILDILPDKNPSHRTRQAQAARDAMAIVKELQDAPFGYIPLLLGWSLTPVHAFLVREEMRYRKSGDKKNAIAVQDEIKMLTGTLSRVKELFPEPGVTQIDILEKNTSALRLIELV</sequence>
<dbReference type="Proteomes" id="UP000027195">
    <property type="component" value="Unassembled WGS sequence"/>
</dbReference>
<dbReference type="CDD" id="cd12148">
    <property type="entry name" value="fungal_TF_MHR"/>
    <property type="match status" value="1"/>
</dbReference>
<keyword evidence="3" id="KW-0805">Transcription regulation</keyword>
<dbReference type="AlphaFoldDB" id="A0A067MB94"/>
<dbReference type="HOGENOM" id="CLU_022337_0_0_1"/>
<keyword evidence="4" id="KW-0804">Transcription</keyword>
<evidence type="ECO:0000256" key="5">
    <source>
        <dbReference type="ARBA" id="ARBA00023242"/>
    </source>
</evidence>
<feature type="domain" description="Zn(2)-C6 fungal-type" evidence="7">
    <location>
        <begin position="17"/>
        <end position="49"/>
    </location>
</feature>
<keyword evidence="6" id="KW-0175">Coiled coil</keyword>
<protein>
    <recommendedName>
        <fullName evidence="7">Zn(2)-C6 fungal-type domain-containing protein</fullName>
    </recommendedName>
</protein>
<evidence type="ECO:0000256" key="2">
    <source>
        <dbReference type="ARBA" id="ARBA00022723"/>
    </source>
</evidence>
<accession>A0A067MB94</accession>
<dbReference type="EMBL" id="KL198053">
    <property type="protein sequence ID" value="KDQ11965.1"/>
    <property type="molecule type" value="Genomic_DNA"/>
</dbReference>
<dbReference type="PANTHER" id="PTHR47338">
    <property type="entry name" value="ZN(II)2CYS6 TRANSCRIPTION FACTOR (EUROFUNG)-RELATED"/>
    <property type="match status" value="1"/>
</dbReference>
<dbReference type="InterPro" id="IPR007219">
    <property type="entry name" value="XnlR_reg_dom"/>
</dbReference>
<dbReference type="InterPro" id="IPR001138">
    <property type="entry name" value="Zn2Cys6_DnaBD"/>
</dbReference>
<dbReference type="GO" id="GO:0003677">
    <property type="term" value="F:DNA binding"/>
    <property type="evidence" value="ECO:0007669"/>
    <property type="project" value="InterPro"/>
</dbReference>
<evidence type="ECO:0000256" key="3">
    <source>
        <dbReference type="ARBA" id="ARBA00023015"/>
    </source>
</evidence>
<dbReference type="PROSITE" id="PS50048">
    <property type="entry name" value="ZN2_CY6_FUNGAL_2"/>
    <property type="match status" value="1"/>
</dbReference>
<evidence type="ECO:0000313" key="9">
    <source>
        <dbReference type="Proteomes" id="UP000027195"/>
    </source>
</evidence>
<evidence type="ECO:0000313" key="8">
    <source>
        <dbReference type="EMBL" id="KDQ11965.1"/>
    </source>
</evidence>
<dbReference type="GO" id="GO:0000981">
    <property type="term" value="F:DNA-binding transcription factor activity, RNA polymerase II-specific"/>
    <property type="evidence" value="ECO:0007669"/>
    <property type="project" value="InterPro"/>
</dbReference>
<comment type="subcellular location">
    <subcellularLocation>
        <location evidence="1">Nucleus</location>
    </subcellularLocation>
</comment>
<dbReference type="Gene3D" id="4.10.240.10">
    <property type="entry name" value="Zn(2)-C6 fungal-type DNA-binding domain"/>
    <property type="match status" value="1"/>
</dbReference>
<evidence type="ECO:0000256" key="4">
    <source>
        <dbReference type="ARBA" id="ARBA00023163"/>
    </source>
</evidence>
<dbReference type="InterPro" id="IPR050815">
    <property type="entry name" value="TF_fung"/>
</dbReference>
<dbReference type="CDD" id="cd00067">
    <property type="entry name" value="GAL4"/>
    <property type="match status" value="1"/>
</dbReference>
<dbReference type="Pfam" id="PF00172">
    <property type="entry name" value="Zn_clus"/>
    <property type="match status" value="1"/>
</dbReference>
<dbReference type="GO" id="GO:0008270">
    <property type="term" value="F:zinc ion binding"/>
    <property type="evidence" value="ECO:0007669"/>
    <property type="project" value="InterPro"/>
</dbReference>
<dbReference type="GO" id="GO:0006351">
    <property type="term" value="P:DNA-templated transcription"/>
    <property type="evidence" value="ECO:0007669"/>
    <property type="project" value="InterPro"/>
</dbReference>
<feature type="coiled-coil region" evidence="6">
    <location>
        <begin position="57"/>
        <end position="84"/>
    </location>
</feature>
<dbReference type="OrthoDB" id="2309723at2759"/>
<keyword evidence="5" id="KW-0539">Nucleus</keyword>
<gene>
    <name evidence="8" type="ORF">BOTBODRAFT_189468</name>
</gene>
<dbReference type="InParanoid" id="A0A067MB94"/>
<dbReference type="InterPro" id="IPR036864">
    <property type="entry name" value="Zn2-C6_fun-type_DNA-bd_sf"/>
</dbReference>
<proteinExistence type="predicted"/>
<dbReference type="PANTHER" id="PTHR47338:SF29">
    <property type="entry name" value="ZN(2)-C6 FUNGAL-TYPE DOMAIN-CONTAINING PROTEIN"/>
    <property type="match status" value="1"/>
</dbReference>
<dbReference type="Pfam" id="PF04082">
    <property type="entry name" value="Fungal_trans"/>
    <property type="match status" value="1"/>
</dbReference>
<dbReference type="SUPFAM" id="SSF57701">
    <property type="entry name" value="Zn2/Cys6 DNA-binding domain"/>
    <property type="match status" value="1"/>
</dbReference>
<evidence type="ECO:0000256" key="6">
    <source>
        <dbReference type="SAM" id="Coils"/>
    </source>
</evidence>
<evidence type="ECO:0000259" key="7">
    <source>
        <dbReference type="PROSITE" id="PS50048"/>
    </source>
</evidence>
<keyword evidence="9" id="KW-1185">Reference proteome</keyword>
<dbReference type="PROSITE" id="PS00463">
    <property type="entry name" value="ZN2_CY6_FUNGAL_1"/>
    <property type="match status" value="1"/>
</dbReference>
<organism evidence="8 9">
    <name type="scientific">Botryobasidium botryosum (strain FD-172 SS1)</name>
    <dbReference type="NCBI Taxonomy" id="930990"/>
    <lineage>
        <taxon>Eukaryota</taxon>
        <taxon>Fungi</taxon>
        <taxon>Dikarya</taxon>
        <taxon>Basidiomycota</taxon>
        <taxon>Agaricomycotina</taxon>
        <taxon>Agaricomycetes</taxon>
        <taxon>Cantharellales</taxon>
        <taxon>Botryobasidiaceae</taxon>
        <taxon>Botryobasidium</taxon>
    </lineage>
</organism>
<evidence type="ECO:0000256" key="1">
    <source>
        <dbReference type="ARBA" id="ARBA00004123"/>
    </source>
</evidence>
<reference evidence="9" key="1">
    <citation type="journal article" date="2014" name="Proc. Natl. Acad. Sci. U.S.A.">
        <title>Extensive sampling of basidiomycete genomes demonstrates inadequacy of the white-rot/brown-rot paradigm for wood decay fungi.</title>
        <authorList>
            <person name="Riley R."/>
            <person name="Salamov A.A."/>
            <person name="Brown D.W."/>
            <person name="Nagy L.G."/>
            <person name="Floudas D."/>
            <person name="Held B.W."/>
            <person name="Levasseur A."/>
            <person name="Lombard V."/>
            <person name="Morin E."/>
            <person name="Otillar R."/>
            <person name="Lindquist E.A."/>
            <person name="Sun H."/>
            <person name="LaButti K.M."/>
            <person name="Schmutz J."/>
            <person name="Jabbour D."/>
            <person name="Luo H."/>
            <person name="Baker S.E."/>
            <person name="Pisabarro A.G."/>
            <person name="Walton J.D."/>
            <person name="Blanchette R.A."/>
            <person name="Henrissat B."/>
            <person name="Martin F."/>
            <person name="Cullen D."/>
            <person name="Hibbett D.S."/>
            <person name="Grigoriev I.V."/>
        </authorList>
    </citation>
    <scope>NUCLEOTIDE SEQUENCE [LARGE SCALE GENOMIC DNA]</scope>
    <source>
        <strain evidence="9">FD-172 SS1</strain>
    </source>
</reference>
<keyword evidence="2" id="KW-0479">Metal-binding</keyword>
<dbReference type="SMART" id="SM00066">
    <property type="entry name" value="GAL4"/>
    <property type="match status" value="1"/>
</dbReference>
<dbReference type="GO" id="GO:0005634">
    <property type="term" value="C:nucleus"/>
    <property type="evidence" value="ECO:0007669"/>
    <property type="project" value="UniProtKB-SubCell"/>
</dbReference>
<name>A0A067MB94_BOTB1</name>